<dbReference type="InterPro" id="IPR051084">
    <property type="entry name" value="H+-coupled_symporters"/>
</dbReference>
<evidence type="ECO:0000256" key="7">
    <source>
        <dbReference type="ARBA" id="ARBA00022989"/>
    </source>
</evidence>
<keyword evidence="5 9" id="KW-0812">Transmembrane</keyword>
<dbReference type="PANTHER" id="PTHR43528:SF7">
    <property type="entry name" value="MFS TRANSPORTER"/>
    <property type="match status" value="1"/>
</dbReference>
<evidence type="ECO:0000256" key="9">
    <source>
        <dbReference type="SAM" id="Phobius"/>
    </source>
</evidence>
<feature type="transmembrane region" description="Helical" evidence="9">
    <location>
        <begin position="265"/>
        <end position="287"/>
    </location>
</feature>
<keyword evidence="4" id="KW-1003">Cell membrane</keyword>
<reference evidence="11 12" key="1">
    <citation type="submission" date="2019-11" db="EMBL/GenBank/DDBJ databases">
        <authorList>
            <person name="Holert J."/>
        </authorList>
    </citation>
    <scope>NUCLEOTIDE SEQUENCE [LARGE SCALE GENOMIC DNA]</scope>
    <source>
        <strain evidence="11">BC5_2</strain>
    </source>
</reference>
<dbReference type="Proteomes" id="UP000434580">
    <property type="component" value="Unassembled WGS sequence"/>
</dbReference>
<feature type="domain" description="Major facilitator superfamily (MFS) profile" evidence="10">
    <location>
        <begin position="6"/>
        <end position="412"/>
    </location>
</feature>
<dbReference type="Pfam" id="PF07690">
    <property type="entry name" value="MFS_1"/>
    <property type="match status" value="1"/>
</dbReference>
<dbReference type="InterPro" id="IPR036259">
    <property type="entry name" value="MFS_trans_sf"/>
</dbReference>
<feature type="transmembrane region" description="Helical" evidence="9">
    <location>
        <begin position="357"/>
        <end position="377"/>
    </location>
</feature>
<feature type="transmembrane region" description="Helical" evidence="9">
    <location>
        <begin position="102"/>
        <end position="122"/>
    </location>
</feature>
<feature type="transmembrane region" description="Helical" evidence="9">
    <location>
        <begin position="44"/>
        <end position="66"/>
    </location>
</feature>
<evidence type="ECO:0000313" key="11">
    <source>
        <dbReference type="EMBL" id="CAA0103665.1"/>
    </source>
</evidence>
<evidence type="ECO:0000256" key="6">
    <source>
        <dbReference type="ARBA" id="ARBA00022847"/>
    </source>
</evidence>
<comment type="subcellular location">
    <subcellularLocation>
        <location evidence="1">Cell membrane</location>
        <topology evidence="1">Multi-pass membrane protein</topology>
    </subcellularLocation>
</comment>
<dbReference type="PROSITE" id="PS50850">
    <property type="entry name" value="MFS"/>
    <property type="match status" value="1"/>
</dbReference>
<proteinExistence type="inferred from homology"/>
<dbReference type="AlphaFoldDB" id="A0A5S9PIK4"/>
<organism evidence="11 12">
    <name type="scientific">BD1-7 clade bacterium</name>
    <dbReference type="NCBI Taxonomy" id="2029982"/>
    <lineage>
        <taxon>Bacteria</taxon>
        <taxon>Pseudomonadati</taxon>
        <taxon>Pseudomonadota</taxon>
        <taxon>Gammaproteobacteria</taxon>
        <taxon>Cellvibrionales</taxon>
        <taxon>Spongiibacteraceae</taxon>
        <taxon>BD1-7 clade</taxon>
    </lineage>
</organism>
<dbReference type="InterPro" id="IPR011701">
    <property type="entry name" value="MFS"/>
</dbReference>
<dbReference type="PROSITE" id="PS00217">
    <property type="entry name" value="SUGAR_TRANSPORT_2"/>
    <property type="match status" value="1"/>
</dbReference>
<feature type="transmembrane region" description="Helical" evidence="9">
    <location>
        <begin position="320"/>
        <end position="345"/>
    </location>
</feature>
<accession>A0A5S9PIK4</accession>
<sequence>MTTNKTLLLCGFGGMLEFYDFIIYALLASILAEQFFPTGDAITSILATFATFALGYLVRPIGGFIFGHFGDVYGRKNTFMMTVLLMALSTLLIAFVPSYQQIGITGTLLLIILRIVQGLSIGGEIPGAITYISECVPKHQRGFTSGVIFFFLANGVTLGTLAHWWISGLLSAESFHQWGWRLLFVIGGVLGFINYLLRKRIQESPVFENLTSSVRFPLSHVIRFRKRITFLGVLITGSGAAMITTYFLFIPGYLKIVLPHKPDGFLFASVVGCFTSTLIILLFGYLSDRLSRRWLISGCLLASILLALPIFNSWVSGALWIPMLAGAILYGTIWGVIPSILPTLFDTEIRFSGVATCYNLGFALFAGLGPLICFYLIHVTGLPNAPAYYLMVVCGAALVVALLSSVASKTQP</sequence>
<feature type="transmembrane region" description="Helical" evidence="9">
    <location>
        <begin position="178"/>
        <end position="197"/>
    </location>
</feature>
<feature type="transmembrane region" description="Helical" evidence="9">
    <location>
        <begin position="7"/>
        <end position="32"/>
    </location>
</feature>
<keyword evidence="8 9" id="KW-0472">Membrane</keyword>
<evidence type="ECO:0000313" key="12">
    <source>
        <dbReference type="Proteomes" id="UP000434580"/>
    </source>
</evidence>
<keyword evidence="7 9" id="KW-1133">Transmembrane helix</keyword>
<name>A0A5S9PIK4_9GAMM</name>
<evidence type="ECO:0000256" key="3">
    <source>
        <dbReference type="ARBA" id="ARBA00022448"/>
    </source>
</evidence>
<dbReference type="GO" id="GO:0005886">
    <property type="term" value="C:plasma membrane"/>
    <property type="evidence" value="ECO:0007669"/>
    <property type="project" value="UniProtKB-SubCell"/>
</dbReference>
<comment type="similarity">
    <text evidence="2">Belongs to the major facilitator superfamily. Metabolite:H+ Symporter (MHS) family (TC 2.A.1.6) family.</text>
</comment>
<feature type="transmembrane region" description="Helical" evidence="9">
    <location>
        <begin position="228"/>
        <end position="253"/>
    </location>
</feature>
<dbReference type="SUPFAM" id="SSF103473">
    <property type="entry name" value="MFS general substrate transporter"/>
    <property type="match status" value="1"/>
</dbReference>
<keyword evidence="3" id="KW-0813">Transport</keyword>
<dbReference type="Gene3D" id="1.20.1250.20">
    <property type="entry name" value="MFS general substrate transporter like domains"/>
    <property type="match status" value="2"/>
</dbReference>
<feature type="transmembrane region" description="Helical" evidence="9">
    <location>
        <begin position="294"/>
        <end position="314"/>
    </location>
</feature>
<dbReference type="OrthoDB" id="3690818at2"/>
<protein>
    <submittedName>
        <fullName evidence="11">Proline/betaine transporter</fullName>
    </submittedName>
</protein>
<evidence type="ECO:0000259" key="10">
    <source>
        <dbReference type="PROSITE" id="PS50850"/>
    </source>
</evidence>
<dbReference type="EMBL" id="CACSII010000012">
    <property type="protein sequence ID" value="CAA0103665.1"/>
    <property type="molecule type" value="Genomic_DNA"/>
</dbReference>
<feature type="transmembrane region" description="Helical" evidence="9">
    <location>
        <begin position="78"/>
        <end position="96"/>
    </location>
</feature>
<keyword evidence="6" id="KW-0769">Symport</keyword>
<evidence type="ECO:0000256" key="4">
    <source>
        <dbReference type="ARBA" id="ARBA00022475"/>
    </source>
</evidence>
<evidence type="ECO:0000256" key="5">
    <source>
        <dbReference type="ARBA" id="ARBA00022692"/>
    </source>
</evidence>
<evidence type="ECO:0000256" key="2">
    <source>
        <dbReference type="ARBA" id="ARBA00008240"/>
    </source>
</evidence>
<dbReference type="InterPro" id="IPR020846">
    <property type="entry name" value="MFS_dom"/>
</dbReference>
<dbReference type="GO" id="GO:0015293">
    <property type="term" value="F:symporter activity"/>
    <property type="evidence" value="ECO:0007669"/>
    <property type="project" value="UniProtKB-KW"/>
</dbReference>
<evidence type="ECO:0000256" key="1">
    <source>
        <dbReference type="ARBA" id="ARBA00004651"/>
    </source>
</evidence>
<dbReference type="PANTHER" id="PTHR43528">
    <property type="entry name" value="ALPHA-KETOGLUTARATE PERMEASE"/>
    <property type="match status" value="1"/>
</dbReference>
<evidence type="ECO:0000256" key="8">
    <source>
        <dbReference type="ARBA" id="ARBA00023136"/>
    </source>
</evidence>
<dbReference type="InterPro" id="IPR005829">
    <property type="entry name" value="Sugar_transporter_CS"/>
</dbReference>
<feature type="transmembrane region" description="Helical" evidence="9">
    <location>
        <begin position="389"/>
        <end position="407"/>
    </location>
</feature>
<gene>
    <name evidence="11" type="primary">proP_1</name>
    <name evidence="11" type="ORF">DPBNPPHM_00973</name>
</gene>
<feature type="transmembrane region" description="Helical" evidence="9">
    <location>
        <begin position="143"/>
        <end position="166"/>
    </location>
</feature>